<name>A0A7W8H891_9FIRM</name>
<dbReference type="Gene3D" id="1.10.10.2840">
    <property type="entry name" value="PucR C-terminal helix-turn-helix domain"/>
    <property type="match status" value="1"/>
</dbReference>
<reference evidence="2 3" key="1">
    <citation type="submission" date="2020-08" db="EMBL/GenBank/DDBJ databases">
        <title>Genomic Encyclopedia of Type Strains, Phase IV (KMG-IV): sequencing the most valuable type-strain genomes for metagenomic binning, comparative biology and taxonomic classification.</title>
        <authorList>
            <person name="Goeker M."/>
        </authorList>
    </citation>
    <scope>NUCLEOTIDE SEQUENCE [LARGE SCALE GENOMIC DNA]</scope>
    <source>
        <strain evidence="2 3">DSM 106146</strain>
    </source>
</reference>
<dbReference type="Pfam" id="PF13556">
    <property type="entry name" value="HTH_30"/>
    <property type="match status" value="1"/>
</dbReference>
<dbReference type="PANTHER" id="PTHR33744:SF1">
    <property type="entry name" value="DNA-BINDING TRANSCRIPTIONAL ACTIVATOR ADER"/>
    <property type="match status" value="1"/>
</dbReference>
<protein>
    <recommendedName>
        <fullName evidence="1">PucR C-terminal helix-turn-helix domain-containing protein</fullName>
    </recommendedName>
</protein>
<feature type="domain" description="PucR C-terminal helix-turn-helix" evidence="1">
    <location>
        <begin position="338"/>
        <end position="394"/>
    </location>
</feature>
<sequence>MSRQSQLSYELIQLLGDPQNMEAILNTARDYLHNPIHLTDLTGKLLACSRGNSPVDPIWDGIEEKGYIDHETYQSTCRMNVQKIRGSLSPTLITNAPGSVNLIVCGLRTPSNFRANLIVLEKNQPFCEEDKNLLAITATSLSTILDECYPDSGPKIHASDYLICDLLDTPDIDSSSVAERSKIVSFYPRPPMQILTICHPGNIAAPSILNMVRSHLENLFHKCKTVVHHNRTVTILTENIFSSVTFPSCGIMPLLKKYGLTAAISIPFEDLAYIYPAYMQTVLALEYGSIIQPHQLFYHYEDYAVYRFIEELNIQGSFCHPCIRRLQEYDTKHKTDYTRTLYAYITHFCSMRDAATAIHVHYNTLKYRLGRIIQIIDLSLEDSGTFLMLYLSFKSMELTGTVFKGDDQHEKHIPGPGQ</sequence>
<dbReference type="InterPro" id="IPR042070">
    <property type="entry name" value="PucR_C-HTH_sf"/>
</dbReference>
<dbReference type="RefSeq" id="WP_183770936.1">
    <property type="nucleotide sequence ID" value="NZ_JACHFW010000001.1"/>
</dbReference>
<evidence type="ECO:0000313" key="2">
    <source>
        <dbReference type="EMBL" id="MBB5263328.1"/>
    </source>
</evidence>
<organism evidence="2 3">
    <name type="scientific">Catenibacillus scindens</name>
    <dbReference type="NCBI Taxonomy" id="673271"/>
    <lineage>
        <taxon>Bacteria</taxon>
        <taxon>Bacillati</taxon>
        <taxon>Bacillota</taxon>
        <taxon>Clostridia</taxon>
        <taxon>Lachnospirales</taxon>
        <taxon>Lachnospiraceae</taxon>
        <taxon>Catenibacillus</taxon>
    </lineage>
</organism>
<proteinExistence type="predicted"/>
<dbReference type="Proteomes" id="UP000543642">
    <property type="component" value="Unassembled WGS sequence"/>
</dbReference>
<dbReference type="InterPro" id="IPR025736">
    <property type="entry name" value="PucR_C-HTH_dom"/>
</dbReference>
<gene>
    <name evidence="2" type="ORF">HNP82_000422</name>
</gene>
<dbReference type="PANTHER" id="PTHR33744">
    <property type="entry name" value="CARBOHYDRATE DIACID REGULATOR"/>
    <property type="match status" value="1"/>
</dbReference>
<dbReference type="AlphaFoldDB" id="A0A7W8H891"/>
<keyword evidence="3" id="KW-1185">Reference proteome</keyword>
<comment type="caution">
    <text evidence="2">The sequence shown here is derived from an EMBL/GenBank/DDBJ whole genome shotgun (WGS) entry which is preliminary data.</text>
</comment>
<evidence type="ECO:0000313" key="3">
    <source>
        <dbReference type="Proteomes" id="UP000543642"/>
    </source>
</evidence>
<evidence type="ECO:0000259" key="1">
    <source>
        <dbReference type="Pfam" id="PF13556"/>
    </source>
</evidence>
<dbReference type="EMBL" id="JACHFW010000001">
    <property type="protein sequence ID" value="MBB5263328.1"/>
    <property type="molecule type" value="Genomic_DNA"/>
</dbReference>
<accession>A0A7W8H891</accession>
<dbReference type="InterPro" id="IPR051448">
    <property type="entry name" value="CdaR-like_regulators"/>
</dbReference>